<organism evidence="1">
    <name type="scientific">Heligmosomoides polygyrus</name>
    <name type="common">Parasitic roundworm</name>
    <dbReference type="NCBI Taxonomy" id="6339"/>
    <lineage>
        <taxon>Eukaryota</taxon>
        <taxon>Metazoa</taxon>
        <taxon>Ecdysozoa</taxon>
        <taxon>Nematoda</taxon>
        <taxon>Chromadorea</taxon>
        <taxon>Rhabditida</taxon>
        <taxon>Rhabditina</taxon>
        <taxon>Rhabditomorpha</taxon>
        <taxon>Strongyloidea</taxon>
        <taxon>Heligmosomidae</taxon>
        <taxon>Heligmosomoides</taxon>
    </lineage>
</organism>
<reference evidence="1 2" key="1">
    <citation type="submission" date="2018-11" db="EMBL/GenBank/DDBJ databases">
        <authorList>
            <consortium name="Pathogen Informatics"/>
        </authorList>
    </citation>
    <scope>NUCLEOTIDE SEQUENCE [LARGE SCALE GENOMIC DNA]</scope>
</reference>
<evidence type="ECO:0000313" key="2">
    <source>
        <dbReference type="Proteomes" id="UP000050761"/>
    </source>
</evidence>
<proteinExistence type="predicted"/>
<name>A0A3P7YT50_HELPZ</name>
<dbReference type="AlphaFoldDB" id="A0A3P7YT50"/>
<evidence type="ECO:0000313" key="3">
    <source>
        <dbReference type="WBParaSite" id="HPBE_0001232001-mRNA-1"/>
    </source>
</evidence>
<accession>A0A3P7YT50</accession>
<dbReference type="EMBL" id="UZAH01027450">
    <property type="protein sequence ID" value="VDO91716.1"/>
    <property type="molecule type" value="Genomic_DNA"/>
</dbReference>
<dbReference type="WBParaSite" id="HPBE_0001232001-mRNA-1">
    <property type="protein sequence ID" value="HPBE_0001232001-mRNA-1"/>
    <property type="gene ID" value="HPBE_0001232001"/>
</dbReference>
<evidence type="ECO:0000313" key="1">
    <source>
        <dbReference type="EMBL" id="VDO91716.1"/>
    </source>
</evidence>
<gene>
    <name evidence="1" type="ORF">HPBE_LOCUS12321</name>
</gene>
<sequence>MDEAPTQEEDSLDLDLQPTQQLSLKQGYKSAGPDERALTIVAPTSQKDPHATKSMDLLDPLKEKSLAKQQVEGSPKIVELRRHPLIDPPSRRCSRGIWLTCRRCQKAWNFTVNCKERNRCTQEV</sequence>
<dbReference type="Proteomes" id="UP000050761">
    <property type="component" value="Unassembled WGS sequence"/>
</dbReference>
<protein>
    <submittedName>
        <fullName evidence="3">Phorbol-ester/DAG-type domain-containing protein</fullName>
    </submittedName>
</protein>
<keyword evidence="2" id="KW-1185">Reference proteome</keyword>
<reference evidence="3" key="2">
    <citation type="submission" date="2019-09" db="UniProtKB">
        <authorList>
            <consortium name="WormBaseParasite"/>
        </authorList>
    </citation>
    <scope>IDENTIFICATION</scope>
</reference>